<protein>
    <submittedName>
        <fullName evidence="2">Uncharacterized protein</fullName>
    </submittedName>
</protein>
<feature type="compositionally biased region" description="Basic and acidic residues" evidence="1">
    <location>
        <begin position="357"/>
        <end position="387"/>
    </location>
</feature>
<dbReference type="EMBL" id="JAAAJB010000056">
    <property type="protein sequence ID" value="KAG0268252.1"/>
    <property type="molecule type" value="Genomic_DNA"/>
</dbReference>
<feature type="compositionally biased region" description="Acidic residues" evidence="1">
    <location>
        <begin position="742"/>
        <end position="751"/>
    </location>
</feature>
<feature type="compositionally biased region" description="Low complexity" evidence="1">
    <location>
        <begin position="48"/>
        <end position="72"/>
    </location>
</feature>
<feature type="compositionally biased region" description="Gly residues" evidence="1">
    <location>
        <begin position="594"/>
        <end position="605"/>
    </location>
</feature>
<proteinExistence type="predicted"/>
<evidence type="ECO:0000256" key="1">
    <source>
        <dbReference type="SAM" id="MobiDB-lite"/>
    </source>
</evidence>
<evidence type="ECO:0000313" key="3">
    <source>
        <dbReference type="Proteomes" id="UP000807716"/>
    </source>
</evidence>
<feature type="region of interest" description="Disordered" evidence="1">
    <location>
        <begin position="583"/>
        <end position="778"/>
    </location>
</feature>
<feature type="region of interest" description="Disordered" evidence="1">
    <location>
        <begin position="266"/>
        <end position="468"/>
    </location>
</feature>
<feature type="compositionally biased region" description="Polar residues" evidence="1">
    <location>
        <begin position="660"/>
        <end position="669"/>
    </location>
</feature>
<evidence type="ECO:0000313" key="2">
    <source>
        <dbReference type="EMBL" id="KAG0268252.1"/>
    </source>
</evidence>
<feature type="compositionally biased region" description="Low complexity" evidence="1">
    <location>
        <begin position="670"/>
        <end position="687"/>
    </location>
</feature>
<sequence>MVQKVLHTNRKLFIYDSHSNAWHNNAKNSSPAGPSTPNKMPSFQSSQTFTDLGSTTTATTTNATPTQSSSSLSFISSYAGSSLTTGLMQKVSTWRAGDDSDEEASLDLNSNRYSYGYHSFPSQASRESSSQGGSMLRGIEITPTLAHLQFPQIPIHTDDSYYNHLQSSSSTIMPPPTQLPRRLSSPTSRSNLARIKRPSEDDGTGDQFVPSAHRNMPSMGSVDRSMMGSRPQNSTKRYSGGMAMAGPKKSPEMHDFDQQQLLLQAQSQVQAHDDIHSGFPSPQSTINPSPRVHPHYDFASGQPSPLQNPPAVQPNNIHRSGSAPRLPASSGRSTEALLERRRSQSVSMQSRPPTPRVEGRYRRRDASQEHDEPMRPPPRLWKDDPRLNDLGASLEKSLSFNGDDDQDELERRQTTPRPFIQTVSSSRHQQQPSQQQLQHLHNAQRQTALPQGSTSRPGRAALRASRFEPYADRKGKARVLNEEDEELVGKTPVLLSALNATQTNILAEIKNTREENTNQLNLFRDEIYASLQVAFTSLSNQVEGVGRAVVETESAHQDGRTQVTNHVGAMLSDMFTKLSEVMQAQLQQSQPRQGGSGSSSGGGGHPSPSPYHVQHSQSVPPPSSHHPLHGYLGAHPAQQHPSSHPYGGIAQPGPRLASSLPLNITTHNLSNGHGSNFSGPSSSPGSGYAPFGMNASPSPRLRPRSGFDGSGHAGDGVREGHYGAAYSGGGGGHVPVKREPPYVEDAEDEEESYGRGKRRADHKAGYSPRRSGAGGRDY</sequence>
<organism evidence="2 3">
    <name type="scientific">Actinomortierella ambigua</name>
    <dbReference type="NCBI Taxonomy" id="1343610"/>
    <lineage>
        <taxon>Eukaryota</taxon>
        <taxon>Fungi</taxon>
        <taxon>Fungi incertae sedis</taxon>
        <taxon>Mucoromycota</taxon>
        <taxon>Mortierellomycotina</taxon>
        <taxon>Mortierellomycetes</taxon>
        <taxon>Mortierellales</taxon>
        <taxon>Mortierellaceae</taxon>
        <taxon>Actinomortierella</taxon>
    </lineage>
</organism>
<keyword evidence="3" id="KW-1185">Reference proteome</keyword>
<feature type="compositionally biased region" description="Low complexity" evidence="1">
    <location>
        <begin position="424"/>
        <end position="441"/>
    </location>
</feature>
<dbReference type="Proteomes" id="UP000807716">
    <property type="component" value="Unassembled WGS sequence"/>
</dbReference>
<reference evidence="2" key="1">
    <citation type="journal article" date="2020" name="Fungal Divers.">
        <title>Resolving the Mortierellaceae phylogeny through synthesis of multi-gene phylogenetics and phylogenomics.</title>
        <authorList>
            <person name="Vandepol N."/>
            <person name="Liber J."/>
            <person name="Desiro A."/>
            <person name="Na H."/>
            <person name="Kennedy M."/>
            <person name="Barry K."/>
            <person name="Grigoriev I.V."/>
            <person name="Miller A.N."/>
            <person name="O'Donnell K."/>
            <person name="Stajich J.E."/>
            <person name="Bonito G."/>
        </authorList>
    </citation>
    <scope>NUCLEOTIDE SEQUENCE</scope>
    <source>
        <strain evidence="2">BC1065</strain>
    </source>
</reference>
<accession>A0A9P6QIY5</accession>
<feature type="region of interest" description="Disordered" evidence="1">
    <location>
        <begin position="166"/>
        <end position="253"/>
    </location>
</feature>
<dbReference type="OrthoDB" id="2422888at2759"/>
<dbReference type="AlphaFoldDB" id="A0A9P6QIY5"/>
<feature type="compositionally biased region" description="Polar residues" evidence="1">
    <location>
        <begin position="23"/>
        <end position="47"/>
    </location>
</feature>
<name>A0A9P6QIY5_9FUNG</name>
<feature type="region of interest" description="Disordered" evidence="1">
    <location>
        <begin position="23"/>
        <end position="72"/>
    </location>
</feature>
<feature type="compositionally biased region" description="Polar residues" evidence="1">
    <location>
        <begin position="443"/>
        <end position="456"/>
    </location>
</feature>
<comment type="caution">
    <text evidence="2">The sequence shown here is derived from an EMBL/GenBank/DDBJ whole genome shotgun (WGS) entry which is preliminary data.</text>
</comment>
<gene>
    <name evidence="2" type="ORF">DFQ27_007220</name>
</gene>
<feature type="compositionally biased region" description="Low complexity" evidence="1">
    <location>
        <begin position="179"/>
        <end position="190"/>
    </location>
</feature>